<proteinExistence type="predicted"/>
<evidence type="ECO:0000313" key="2">
    <source>
        <dbReference type="Proteomes" id="UP000679247"/>
    </source>
</evidence>
<name>A0ABX8FCN5_9BACI</name>
<sequence>MRKKAIILGMALVAAAIIFLVSNVEYEVKEETIDIKELVKDYSTSDMGEDSASITSHDLIVAKSDGSEHSYELPKDEFFVSIAPYINETHPCALHNLTGCQGEMANEEFAVYIEDKEGNAVVDEVMKSHDNGFIDLWIPRDQTYKISIAYKGKKADSTISSFKGDHTCITTMQLS</sequence>
<dbReference type="InterPro" id="IPR047808">
    <property type="entry name" value="CueP-like"/>
</dbReference>
<organism evidence="1 2">
    <name type="scientific">Cytobacillus gottheilii</name>
    <dbReference type="NCBI Taxonomy" id="859144"/>
    <lineage>
        <taxon>Bacteria</taxon>
        <taxon>Bacillati</taxon>
        <taxon>Bacillota</taxon>
        <taxon>Bacilli</taxon>
        <taxon>Bacillales</taxon>
        <taxon>Bacillaceae</taxon>
        <taxon>Cytobacillus</taxon>
    </lineage>
</organism>
<dbReference type="Pfam" id="PF21172">
    <property type="entry name" value="CueP"/>
    <property type="match status" value="1"/>
</dbReference>
<dbReference type="EMBL" id="CP071709">
    <property type="protein sequence ID" value="QVY61999.1"/>
    <property type="molecule type" value="Genomic_DNA"/>
</dbReference>
<gene>
    <name evidence="1" type="ORF">J1899_02450</name>
</gene>
<dbReference type="Proteomes" id="UP000679247">
    <property type="component" value="Chromosome"/>
</dbReference>
<dbReference type="NCBIfam" id="NF038094">
    <property type="entry name" value="CueP_fam"/>
    <property type="match status" value="1"/>
</dbReference>
<evidence type="ECO:0000313" key="1">
    <source>
        <dbReference type="EMBL" id="QVY61999.1"/>
    </source>
</evidence>
<accession>A0ABX8FCN5</accession>
<protein>
    <submittedName>
        <fullName evidence="1">CueP family metal-binding protein</fullName>
    </submittedName>
</protein>
<keyword evidence="2" id="KW-1185">Reference proteome</keyword>
<dbReference type="Gene3D" id="2.60.40.3700">
    <property type="match status" value="1"/>
</dbReference>
<reference evidence="1 2" key="1">
    <citation type="submission" date="2021-03" db="EMBL/GenBank/DDBJ databases">
        <title>The first data on the complete genome of the tetrodotoxin-producing bacterium.</title>
        <authorList>
            <person name="Melnikova D.I."/>
            <person name="Nijland R."/>
            <person name="Magarlamov T.Y."/>
        </authorList>
    </citation>
    <scope>NUCLEOTIDE SEQUENCE [LARGE SCALE GENOMIC DNA]</scope>
    <source>
        <strain evidence="1 2">1839</strain>
    </source>
</reference>